<reference evidence="1" key="2">
    <citation type="submission" date="2020-09" db="EMBL/GenBank/DDBJ databases">
        <authorList>
            <person name="Sun Q."/>
            <person name="Ohkuma M."/>
        </authorList>
    </citation>
    <scope>NUCLEOTIDE SEQUENCE</scope>
    <source>
        <strain evidence="1">JCM 15325</strain>
    </source>
</reference>
<comment type="caution">
    <text evidence="1">The sequence shown here is derived from an EMBL/GenBank/DDBJ whole genome shotgun (WGS) entry which is preliminary data.</text>
</comment>
<organism evidence="1 2">
    <name type="scientific">Sporolactobacillus putidus</name>
    <dbReference type="NCBI Taxonomy" id="492735"/>
    <lineage>
        <taxon>Bacteria</taxon>
        <taxon>Bacillati</taxon>
        <taxon>Bacillota</taxon>
        <taxon>Bacilli</taxon>
        <taxon>Bacillales</taxon>
        <taxon>Sporolactobacillaceae</taxon>
        <taxon>Sporolactobacillus</taxon>
    </lineage>
</organism>
<evidence type="ECO:0008006" key="3">
    <source>
        <dbReference type="Google" id="ProtNLM"/>
    </source>
</evidence>
<dbReference type="EMBL" id="BMOK01000015">
    <property type="protein sequence ID" value="GGL62352.1"/>
    <property type="molecule type" value="Genomic_DNA"/>
</dbReference>
<dbReference type="AlphaFoldDB" id="A0A917W4F3"/>
<dbReference type="SUPFAM" id="SSF81301">
    <property type="entry name" value="Nucleotidyltransferase"/>
    <property type="match status" value="1"/>
</dbReference>
<dbReference type="Gene3D" id="3.30.460.10">
    <property type="entry name" value="Beta Polymerase, domain 2"/>
    <property type="match status" value="1"/>
</dbReference>
<sequence>MIMRHIVVIPFQDEWKQAYEREAGRLSHVLSPVIAAIHHIGSTAIPGVAAKPTIDILAEVSDLNEVDKKNEPMSKIGYEAFGEYGIKGRRYFCKTDAEGSHLVHVHVFAAGTEEVIRHLAFRDYLATHKEDADFYSALKQELASQFPNDIQSYCIGKDAAAEKIEKLALQWWYSE</sequence>
<evidence type="ECO:0000313" key="2">
    <source>
        <dbReference type="Proteomes" id="UP000654670"/>
    </source>
</evidence>
<dbReference type="Pfam" id="PF04229">
    <property type="entry name" value="GrpB"/>
    <property type="match status" value="1"/>
</dbReference>
<keyword evidence="2" id="KW-1185">Reference proteome</keyword>
<proteinExistence type="predicted"/>
<evidence type="ECO:0000313" key="1">
    <source>
        <dbReference type="EMBL" id="GGL62352.1"/>
    </source>
</evidence>
<dbReference type="Proteomes" id="UP000654670">
    <property type="component" value="Unassembled WGS sequence"/>
</dbReference>
<gene>
    <name evidence="1" type="primary">grpB</name>
    <name evidence="1" type="ORF">GCM10007968_27920</name>
</gene>
<dbReference type="InterPro" id="IPR007344">
    <property type="entry name" value="GrpB/CoaE"/>
</dbReference>
<reference evidence="1" key="1">
    <citation type="journal article" date="2014" name="Int. J. Syst. Evol. Microbiol.">
        <title>Complete genome sequence of Corynebacterium casei LMG S-19264T (=DSM 44701T), isolated from a smear-ripened cheese.</title>
        <authorList>
            <consortium name="US DOE Joint Genome Institute (JGI-PGF)"/>
            <person name="Walter F."/>
            <person name="Albersmeier A."/>
            <person name="Kalinowski J."/>
            <person name="Ruckert C."/>
        </authorList>
    </citation>
    <scope>NUCLEOTIDE SEQUENCE</scope>
    <source>
        <strain evidence="1">JCM 15325</strain>
    </source>
</reference>
<accession>A0A917W4F3</accession>
<dbReference type="PANTHER" id="PTHR34822">
    <property type="entry name" value="GRPB DOMAIN PROTEIN (AFU_ORTHOLOGUE AFUA_1G01530)"/>
    <property type="match status" value="1"/>
</dbReference>
<name>A0A917W4F3_9BACL</name>
<dbReference type="InterPro" id="IPR043519">
    <property type="entry name" value="NT_sf"/>
</dbReference>
<protein>
    <recommendedName>
        <fullName evidence="3">GrpB family protein</fullName>
    </recommendedName>
</protein>
<dbReference type="PANTHER" id="PTHR34822:SF1">
    <property type="entry name" value="GRPB FAMILY PROTEIN"/>
    <property type="match status" value="1"/>
</dbReference>